<keyword evidence="2" id="KW-1185">Reference proteome</keyword>
<name>A0ACC6P275_9BURK</name>
<reference evidence="1" key="1">
    <citation type="submission" date="2023-10" db="EMBL/GenBank/DDBJ databases">
        <title>Amphibacter perezi, gen. nov., sp. nov. a novel taxa of the family Comamonadaceae, class Betaproteobacteria isolated from the skin microbiota of Pelophylax perezi from different populations.</title>
        <authorList>
            <person name="Costa S."/>
            <person name="Proenca D.N."/>
            <person name="Lopes I."/>
            <person name="Morais P.V."/>
        </authorList>
    </citation>
    <scope>NUCLEOTIDE SEQUENCE</scope>
    <source>
        <strain evidence="1">SL12-8</strain>
    </source>
</reference>
<accession>A0ACC6P275</accession>
<gene>
    <name evidence="1" type="ORF">RV045_07925</name>
</gene>
<organism evidence="1 2">
    <name type="scientific">Amphibiibacter pelophylacis</name>
    <dbReference type="NCBI Taxonomy" id="1799477"/>
    <lineage>
        <taxon>Bacteria</taxon>
        <taxon>Pseudomonadati</taxon>
        <taxon>Pseudomonadota</taxon>
        <taxon>Betaproteobacteria</taxon>
        <taxon>Burkholderiales</taxon>
        <taxon>Sphaerotilaceae</taxon>
        <taxon>Amphibiibacter</taxon>
    </lineage>
</organism>
<evidence type="ECO:0000313" key="1">
    <source>
        <dbReference type="EMBL" id="MEJ7138358.1"/>
    </source>
</evidence>
<protein>
    <submittedName>
        <fullName evidence="1">Uncharacterized protein</fullName>
    </submittedName>
</protein>
<sequence>MVSPVLSDLNKEKNIPIIIVIGARNSNPKKERRVIMLSVSYNDSLPVPLFYFEKYGYGKKAAKTT</sequence>
<comment type="caution">
    <text evidence="1">The sequence shown here is derived from an EMBL/GenBank/DDBJ whole genome shotgun (WGS) entry which is preliminary data.</text>
</comment>
<dbReference type="EMBL" id="JAWDIE010000010">
    <property type="protein sequence ID" value="MEJ7138358.1"/>
    <property type="molecule type" value="Genomic_DNA"/>
</dbReference>
<proteinExistence type="predicted"/>
<evidence type="ECO:0000313" key="2">
    <source>
        <dbReference type="Proteomes" id="UP001364695"/>
    </source>
</evidence>
<dbReference type="Proteomes" id="UP001364695">
    <property type="component" value="Unassembled WGS sequence"/>
</dbReference>